<evidence type="ECO:0000313" key="22">
    <source>
        <dbReference type="EMBL" id="CAF1032256.1"/>
    </source>
</evidence>
<dbReference type="PRINTS" id="PR00756">
    <property type="entry name" value="ALADIPTASE"/>
</dbReference>
<evidence type="ECO:0000259" key="20">
    <source>
        <dbReference type="Pfam" id="PF11838"/>
    </source>
</evidence>
<dbReference type="FunFam" id="2.60.40.1910:FF:000006">
    <property type="entry name" value="Aminopeptidase"/>
    <property type="match status" value="2"/>
</dbReference>
<dbReference type="EMBL" id="CAJOBC010003842">
    <property type="protein sequence ID" value="CAF3802996.1"/>
    <property type="molecule type" value="Genomic_DNA"/>
</dbReference>
<dbReference type="Gene3D" id="1.25.50.20">
    <property type="match status" value="3"/>
</dbReference>
<evidence type="ECO:0000256" key="9">
    <source>
        <dbReference type="ARBA" id="ARBA00022833"/>
    </source>
</evidence>
<evidence type="ECO:0000256" key="16">
    <source>
        <dbReference type="PIRSR" id="PIRSR634016-1"/>
    </source>
</evidence>
<keyword evidence="15" id="KW-0325">Glycoprotein</keyword>
<dbReference type="FunFam" id="1.10.390.10:FF:000016">
    <property type="entry name" value="Glutamyl aminopeptidase"/>
    <property type="match status" value="3"/>
</dbReference>
<keyword evidence="11" id="KW-1133">Transmembrane helix</keyword>
<feature type="binding site" evidence="17">
    <location>
        <position position="1249"/>
    </location>
    <ligand>
        <name>Zn(2+)</name>
        <dbReference type="ChEBI" id="CHEBI:29105"/>
        <note>catalytic</note>
    </ligand>
</feature>
<evidence type="ECO:0000256" key="13">
    <source>
        <dbReference type="ARBA" id="ARBA00023136"/>
    </source>
</evidence>
<dbReference type="FunFam" id="1.25.50.20:FF:000001">
    <property type="entry name" value="Aminopeptidase"/>
    <property type="match status" value="3"/>
</dbReference>
<sequence>MIVCQGSMLIKLSDLGSSLPLSTLTTGTPVTTFTTTIPVTTPPPAPSVERIPATLEQEYYKIYLEPNLINNTFRGQVEYQFRCLRSTPLIHLHMVDLMIHNSSISITFPTSGSPQYESWDYDKYNEFMIIRFDSNFVEGTVYHLNISYSGILSDSLTGLYISKYNDTKNQPKTLMTSQMEPTHARTAFPCIDEPGRKAIFQISIRHNSPYTVWSNTRAESEIDQGDGTIITTFKPTLKMSTFILALIMALEQDFGCRQAQAVPGYKNSSHIIQSRVCGRKDILEQLAYAEEVATESLRFFNEYYDMDYPLEKIDHFAVPDFGAGAMENYGLLIYREVGLFFDEKTVSASRKQYITTVVAHEVAHQWFGNLVSPEWWGELWLKEGFASYMETLASDRIEPDWKQDERFVVEKIFSFMEADSLPTSRPISINSTNPADIFQLFDSITYDKGATLIRMMSMFLGNTTFQEGIQNYLKNLSYSSAKEDDLWSYLSTAAKDTISVGIIMNGWTRQPGYPVVEIQRTYGTTKQLDITQTPFSLFSSETKDEKWWIPFKYFDTQTVNRADSQTLIWINETTKTISITTDDDKWILANPGYLGIYRTKYDQENFRLILEQLKQDHTRIPVITRGALIDDTFALIRTGKVNTTDAYKLLGYLKNEREFVPWTGAFSAMRYQEDLLSGTEILNSVQEHFLELILPLYNQIGWDPVDQSKDWLTALLQPSVLSASCRYGHKNCIDSARSRFLRWKMNPSLNQIPATLRSTVYCIAIRDGTTDDFNFLWDRLQSEAVASEVLNLLNGMACTRDNNLMVFFLNQHLKNNSAIREQDMAASLERIARSPQGNYQAWTYVRENWSKLFAKFGRSLVLGDIIDAVTNRFVTTIQRDEFKAFADSIPDKGTASRQFILSMDKINAAINWRNQNIDPLTEYIDPSGLATDKSQRLPSDVVPTRYSLWIKPYLNITNDNLRFSVFDGVVNISLNVRHETNRIVLHTKYIDIINVRLISSDNTQVTTHSFDEERDFFIIMLNKNLTLGSSPTLYIQYVGELRNDTYGFYLSSYVRSDKTRGYLVASQMEPIAARRALPCFDEPALKARYVIAVEHDKRYTAQSNMEATGPPIPVPNDNDWVTTTFAESVPMSSYLLGLVVSDFKCITNTTTGRWRNITTRACAQQEKVEELDYALTVASQNIEDFEIQYDLSYPLRKVDHIAVPDFDAGAMENWGIIIYRETRLFYNIKTSTSSNKQDVALVIVHELAHQWFGDLVSPAWWDDLWLNEGFAKWMEFVGTDRIHPEWHLYEQFISQRWLAVMQNDAVSFSHPINMQITRNDQLTSIFDAITYSKGSSLLRMMRNFMGESTFNKGVAQYLDKHKYGTAKQTDLWTAMGQAMIENNIALPMNTTLEEIMSTWTDQMGYPYIQIDRNYGSNTVNITQKQFLFDIDAQPPKSPHNYLWWIPLKMRSQRANQSNIMWLSKNKRTEYNVLSVSSSSSDWLLGNPDLLGFFRTNYDEQNWKLIIKQLENDHESFTVTERAGLVDDVFNLARAGIVPASLIFDILKYATKEQKYIVWERILSGASYIEQMLSNTPTYDLFKSYMTDLILPIYDSLTWTEQPNEDWLSSLHRDLVVSAACRYDTDDCTSFAIKKFAEWQNEPSINNIDANQRRVVYCTAIRLGSRGEFYFLLNQYQQSNDPQEKARIQIALTCTRDIELLQYLLVIHLDPNIIRRQDALSGIRSVCRNFVAEAECWSFIQRRWNFLFREYGGSLSFADLIKDITARFNTESQLTDFERFSAGIQDKGAADSEFKSTIERIRANIYWINKAEPDISSWFLNRTLNIRLPTDWTPTLYEIEIDVQLQSTYPNNTEPNTKFSGHTIVTVNCSRSTSELKIHSKNLRIQSATLKRSDNTKNILIDWSFLNLTEIMVCRLSERCQLNQVYMLDIYSSAELDRDMAGFYLSRYDVTTNSEIVTHNIGATHMQPTVARKVFPCFDEPAMKAKFNISIIHDASFPTVRSNGELIQTTTFPNGRKRSQFDITPPMSTYLVAFVVTDFECISAKTNKNITVSVCGRPEAILNSEGDYALDVGSDVLTYFEESYNVSYPLTKCDHFAIPDFSAGAMENWGLITYRETALLYNNKTGNLANKLRVGEVVSHEVAHQWFGNIVTPLWWNDIWLNEGFASWVEILGLNNSSPEFHPLDVFVTATLHRALVMDSLFSSHPISVDVEHPDEINSIFDAISYDKGASILRMIYMVITEQRFYKGVSEYLNAFAFKNAVQDQLWEYLTNATTPSSILDGEEIKTIMDTWTLQEGYPLLTVTRNSANGQATIRQKRFVLDPNSTNQTSNYVNPFNLPFQWYIPYTYQSASGVLSPFEWLKPNETKIINIPGNSDDWLLFNIDQFGFYRVNYDLANWDRIMGALKTSSYNTSFSSVTRSQLIDDSFNLARSRDLDATVPLKLSTYLCNETEYIPFSSFSTNIQYPLIMFSQNESSTAYKQLQMYVQNLEKPIYTVLGWDSAVDDDYLKRQLGSLVIGDLCANGLTECSNRAVQEYSQWKQNSTYSINPDYRSTVYCQGVKSGTDDDYNFILNKYKLSNDQVEKNRFGYALTCTRNERLLGELLNDTLKGEYIRLQDSSTFIGRISVQPGGQKLTWKFISTRWAELVQKLGSLSFTLSSIVESVLQYVNTDEDLRNIETFIANTQDLSIAERAFLSSIEKIHANIRWMNTIGNDFRRWLDSNVNQTGCNS</sequence>
<dbReference type="GO" id="GO:0042277">
    <property type="term" value="F:peptide binding"/>
    <property type="evidence" value="ECO:0007669"/>
    <property type="project" value="TreeGrafter"/>
</dbReference>
<keyword evidence="14" id="KW-1015">Disulfide bond</keyword>
<dbReference type="FunFam" id="2.60.40.1730:FF:000012">
    <property type="entry name" value="Aminopeptidase N"/>
    <property type="match status" value="1"/>
</dbReference>
<organism evidence="22 24">
    <name type="scientific">Didymodactylos carnosus</name>
    <dbReference type="NCBI Taxonomy" id="1234261"/>
    <lineage>
        <taxon>Eukaryota</taxon>
        <taxon>Metazoa</taxon>
        <taxon>Spiralia</taxon>
        <taxon>Gnathifera</taxon>
        <taxon>Rotifera</taxon>
        <taxon>Eurotatoria</taxon>
        <taxon>Bdelloidea</taxon>
        <taxon>Philodinida</taxon>
        <taxon>Philodinidae</taxon>
        <taxon>Didymodactylos</taxon>
    </lineage>
</organism>
<dbReference type="SUPFAM" id="SSF55486">
    <property type="entry name" value="Metalloproteases ('zincins'), catalytic domain"/>
    <property type="match status" value="3"/>
</dbReference>
<evidence type="ECO:0000256" key="17">
    <source>
        <dbReference type="PIRSR" id="PIRSR634016-3"/>
    </source>
</evidence>
<keyword evidence="7 17" id="KW-0479">Metal-binding</keyword>
<dbReference type="Gene3D" id="1.10.390.10">
    <property type="entry name" value="Neutral Protease Domain 2"/>
    <property type="match status" value="3"/>
</dbReference>
<keyword evidence="4" id="KW-1003">Cell membrane</keyword>
<keyword evidence="9 17" id="KW-0862">Zinc</keyword>
<evidence type="ECO:0000256" key="3">
    <source>
        <dbReference type="ARBA" id="ARBA00010136"/>
    </source>
</evidence>
<keyword evidence="10" id="KW-0735">Signal-anchor</keyword>
<comment type="subcellular location">
    <subcellularLocation>
        <location evidence="1">Cell membrane</location>
    </subcellularLocation>
    <subcellularLocation>
        <location evidence="2">Membrane</location>
        <topology evidence="2">Single-pass type II membrane protein</topology>
    </subcellularLocation>
</comment>
<dbReference type="InterPro" id="IPR024571">
    <property type="entry name" value="ERAP1-like_C_dom"/>
</dbReference>
<dbReference type="InterPro" id="IPR042097">
    <property type="entry name" value="Aminopeptidase_N-like_N_sf"/>
</dbReference>
<keyword evidence="24" id="KW-1185">Reference proteome</keyword>
<dbReference type="Pfam" id="PF17900">
    <property type="entry name" value="Peptidase_M1_N"/>
    <property type="match status" value="3"/>
</dbReference>
<feature type="domain" description="Peptidase M1 membrane alanine aminopeptidase" evidence="19">
    <location>
        <begin position="2067"/>
        <end position="2291"/>
    </location>
</feature>
<feature type="active site" description="Proton acceptor" evidence="16">
    <location>
        <position position="1246"/>
    </location>
</feature>
<dbReference type="InterPro" id="IPR045357">
    <property type="entry name" value="Aminopeptidase_N-like_N"/>
</dbReference>
<feature type="site" description="Transition state stabilizer" evidence="18">
    <location>
        <position position="1331"/>
    </location>
</feature>
<dbReference type="PANTHER" id="PTHR11533">
    <property type="entry name" value="PROTEASE M1 ZINC METALLOPROTEASE"/>
    <property type="match status" value="1"/>
</dbReference>
<dbReference type="SUPFAM" id="SSF63737">
    <property type="entry name" value="Leukotriene A4 hydrolase N-terminal domain"/>
    <property type="match status" value="3"/>
</dbReference>
<evidence type="ECO:0000313" key="24">
    <source>
        <dbReference type="Proteomes" id="UP000663829"/>
    </source>
</evidence>
<dbReference type="InterPro" id="IPR027268">
    <property type="entry name" value="Peptidase_M4/M1_CTD_sf"/>
</dbReference>
<feature type="domain" description="ERAP1-like C-terminal" evidence="20">
    <location>
        <begin position="2377"/>
        <end position="2701"/>
    </location>
</feature>
<dbReference type="PANTHER" id="PTHR11533:SF299">
    <property type="entry name" value="AMINOPEPTIDASE"/>
    <property type="match status" value="1"/>
</dbReference>
<evidence type="ECO:0000256" key="10">
    <source>
        <dbReference type="ARBA" id="ARBA00022968"/>
    </source>
</evidence>
<reference evidence="22" key="1">
    <citation type="submission" date="2021-02" db="EMBL/GenBank/DDBJ databases">
        <authorList>
            <person name="Nowell W R."/>
        </authorList>
    </citation>
    <scope>NUCLEOTIDE SEQUENCE</scope>
</reference>
<dbReference type="GO" id="GO:0005886">
    <property type="term" value="C:plasma membrane"/>
    <property type="evidence" value="ECO:0007669"/>
    <property type="project" value="UniProtKB-SubCell"/>
</dbReference>
<feature type="domain" description="Aminopeptidase N-like N-terminal" evidence="21">
    <location>
        <begin position="1833"/>
        <end position="2030"/>
    </location>
</feature>
<keyword evidence="13" id="KW-0472">Membrane</keyword>
<evidence type="ECO:0000256" key="14">
    <source>
        <dbReference type="ARBA" id="ARBA00023157"/>
    </source>
</evidence>
<dbReference type="InterPro" id="IPR001930">
    <property type="entry name" value="Peptidase_M1"/>
</dbReference>
<dbReference type="EMBL" id="CAJNOQ010003842">
    <property type="protein sequence ID" value="CAF1032256.1"/>
    <property type="molecule type" value="Genomic_DNA"/>
</dbReference>
<evidence type="ECO:0000256" key="18">
    <source>
        <dbReference type="PIRSR" id="PIRSR634016-4"/>
    </source>
</evidence>
<dbReference type="InterPro" id="IPR014782">
    <property type="entry name" value="Peptidase_M1_dom"/>
</dbReference>
<name>A0A814J4J5_9BILA</name>
<keyword evidence="6" id="KW-0812">Transmembrane</keyword>
<dbReference type="GO" id="GO:0005615">
    <property type="term" value="C:extracellular space"/>
    <property type="evidence" value="ECO:0007669"/>
    <property type="project" value="TreeGrafter"/>
</dbReference>
<feature type="binding site" evidence="17">
    <location>
        <position position="1268"/>
    </location>
    <ligand>
        <name>Zn(2+)</name>
        <dbReference type="ChEBI" id="CHEBI:29105"/>
        <note>catalytic</note>
    </ligand>
</feature>
<evidence type="ECO:0000256" key="7">
    <source>
        <dbReference type="ARBA" id="ARBA00022723"/>
    </source>
</evidence>
<dbReference type="InterPro" id="IPR050344">
    <property type="entry name" value="Peptidase_M1_aminopeptidases"/>
</dbReference>
<feature type="domain" description="Peptidase M1 membrane alanine aminopeptidase" evidence="19">
    <location>
        <begin position="288"/>
        <end position="507"/>
    </location>
</feature>
<evidence type="ECO:0000259" key="19">
    <source>
        <dbReference type="Pfam" id="PF01433"/>
    </source>
</evidence>
<dbReference type="Gene3D" id="2.60.40.1910">
    <property type="match status" value="3"/>
</dbReference>
<comment type="similarity">
    <text evidence="3">Belongs to the peptidase M1 family.</text>
</comment>
<feature type="domain" description="Aminopeptidase N-like N-terminal" evidence="21">
    <location>
        <begin position="942"/>
        <end position="1135"/>
    </location>
</feature>
<dbReference type="GO" id="GO:0005737">
    <property type="term" value="C:cytoplasm"/>
    <property type="evidence" value="ECO:0007669"/>
    <property type="project" value="TreeGrafter"/>
</dbReference>
<keyword evidence="5" id="KW-0645">Protease</keyword>
<evidence type="ECO:0000256" key="6">
    <source>
        <dbReference type="ARBA" id="ARBA00022692"/>
    </source>
</evidence>
<feature type="domain" description="Aminopeptidase N-like N-terminal" evidence="21">
    <location>
        <begin position="58"/>
        <end position="242"/>
    </location>
</feature>
<protein>
    <recommendedName>
        <fullName evidence="25">Aminopeptidase N</fullName>
    </recommendedName>
</protein>
<dbReference type="GO" id="GO:0008270">
    <property type="term" value="F:zinc ion binding"/>
    <property type="evidence" value="ECO:0007669"/>
    <property type="project" value="InterPro"/>
</dbReference>
<evidence type="ECO:0000256" key="2">
    <source>
        <dbReference type="ARBA" id="ARBA00004606"/>
    </source>
</evidence>
<dbReference type="GO" id="GO:0070006">
    <property type="term" value="F:metalloaminopeptidase activity"/>
    <property type="evidence" value="ECO:0007669"/>
    <property type="project" value="TreeGrafter"/>
</dbReference>
<evidence type="ECO:0008006" key="25">
    <source>
        <dbReference type="Google" id="ProtNLM"/>
    </source>
</evidence>
<proteinExistence type="inferred from homology"/>
<evidence type="ECO:0000256" key="11">
    <source>
        <dbReference type="ARBA" id="ARBA00022989"/>
    </source>
</evidence>
<evidence type="ECO:0000256" key="4">
    <source>
        <dbReference type="ARBA" id="ARBA00022475"/>
    </source>
</evidence>
<evidence type="ECO:0000256" key="5">
    <source>
        <dbReference type="ARBA" id="ARBA00022670"/>
    </source>
</evidence>
<evidence type="ECO:0000256" key="1">
    <source>
        <dbReference type="ARBA" id="ARBA00004236"/>
    </source>
</evidence>
<dbReference type="GO" id="GO:0043171">
    <property type="term" value="P:peptide catabolic process"/>
    <property type="evidence" value="ECO:0007669"/>
    <property type="project" value="TreeGrafter"/>
</dbReference>
<comment type="caution">
    <text evidence="22">The sequence shown here is derived from an EMBL/GenBank/DDBJ whole genome shotgun (WGS) entry which is preliminary data.</text>
</comment>
<feature type="domain" description="Peptidase M1 membrane alanine aminopeptidase" evidence="19">
    <location>
        <begin position="1173"/>
        <end position="1399"/>
    </location>
</feature>
<keyword evidence="12" id="KW-0482">Metalloprotease</keyword>
<dbReference type="Proteomes" id="UP000663829">
    <property type="component" value="Unassembled WGS sequence"/>
</dbReference>
<evidence type="ECO:0000313" key="23">
    <source>
        <dbReference type="EMBL" id="CAF3802996.1"/>
    </source>
</evidence>
<dbReference type="CDD" id="cd09601">
    <property type="entry name" value="M1_APN-Q_like"/>
    <property type="match status" value="3"/>
</dbReference>
<dbReference type="Proteomes" id="UP000681722">
    <property type="component" value="Unassembled WGS sequence"/>
</dbReference>
<evidence type="ECO:0000256" key="8">
    <source>
        <dbReference type="ARBA" id="ARBA00022801"/>
    </source>
</evidence>
<dbReference type="InterPro" id="IPR034016">
    <property type="entry name" value="M1_APN-typ"/>
</dbReference>
<evidence type="ECO:0000259" key="21">
    <source>
        <dbReference type="Pfam" id="PF17900"/>
    </source>
</evidence>
<dbReference type="Gene3D" id="2.60.40.1730">
    <property type="entry name" value="tricorn interacting facor f3 domain"/>
    <property type="match status" value="3"/>
</dbReference>
<feature type="domain" description="ERAP1-like C-terminal" evidence="20">
    <location>
        <begin position="1482"/>
        <end position="1802"/>
    </location>
</feature>
<evidence type="ECO:0000256" key="12">
    <source>
        <dbReference type="ARBA" id="ARBA00023049"/>
    </source>
</evidence>
<dbReference type="OrthoDB" id="510539at2759"/>
<gene>
    <name evidence="22" type="ORF">GPM918_LOCUS15339</name>
    <name evidence="23" type="ORF">SRO942_LOCUS15339</name>
</gene>
<accession>A0A814J4J5</accession>
<evidence type="ECO:0000256" key="15">
    <source>
        <dbReference type="ARBA" id="ARBA00023180"/>
    </source>
</evidence>
<dbReference type="GO" id="GO:0006508">
    <property type="term" value="P:proteolysis"/>
    <property type="evidence" value="ECO:0007669"/>
    <property type="project" value="UniProtKB-KW"/>
</dbReference>
<feature type="domain" description="ERAP1-like C-terminal" evidence="20">
    <location>
        <begin position="586"/>
        <end position="906"/>
    </location>
</feature>
<dbReference type="Pfam" id="PF01433">
    <property type="entry name" value="Peptidase_M1"/>
    <property type="match status" value="3"/>
</dbReference>
<comment type="cofactor">
    <cofactor evidence="17">
        <name>Zn(2+)</name>
        <dbReference type="ChEBI" id="CHEBI:29105"/>
    </cofactor>
    <text evidence="17">Binds 1 zinc ion per subunit.</text>
</comment>
<dbReference type="Pfam" id="PF11838">
    <property type="entry name" value="ERAP1_C"/>
    <property type="match status" value="3"/>
</dbReference>
<keyword evidence="8" id="KW-0378">Hydrolase</keyword>
<feature type="binding site" evidence="17">
    <location>
        <position position="1245"/>
    </location>
    <ligand>
        <name>Zn(2+)</name>
        <dbReference type="ChEBI" id="CHEBI:29105"/>
        <note>catalytic</note>
    </ligand>
</feature>